<dbReference type="Proteomes" id="UP000053815">
    <property type="component" value="Unassembled WGS sequence"/>
</dbReference>
<dbReference type="AlphaFoldDB" id="A0A0C9MFF5"/>
<reference evidence="1" key="1">
    <citation type="submission" date="2014-09" db="EMBL/GenBank/DDBJ databases">
        <title>Draft genome sequence of an oleaginous Mucoromycotina fungus Mucor ambiguus NBRC6742.</title>
        <authorList>
            <person name="Takeda I."/>
            <person name="Yamane N."/>
            <person name="Morita T."/>
            <person name="Tamano K."/>
            <person name="Machida M."/>
            <person name="Baker S."/>
            <person name="Koike H."/>
        </authorList>
    </citation>
    <scope>NUCLEOTIDE SEQUENCE</scope>
    <source>
        <strain evidence="1">NBRC 6742</strain>
    </source>
</reference>
<evidence type="ECO:0000313" key="1">
    <source>
        <dbReference type="EMBL" id="GAN06024.1"/>
    </source>
</evidence>
<name>A0A0C9MFF5_9FUNG</name>
<dbReference type="OrthoDB" id="3485059at2759"/>
<dbReference type="EMBL" id="DF836397">
    <property type="protein sequence ID" value="GAN06024.1"/>
    <property type="molecule type" value="Genomic_DNA"/>
</dbReference>
<organism evidence="1">
    <name type="scientific">Mucor ambiguus</name>
    <dbReference type="NCBI Taxonomy" id="91626"/>
    <lineage>
        <taxon>Eukaryota</taxon>
        <taxon>Fungi</taxon>
        <taxon>Fungi incertae sedis</taxon>
        <taxon>Mucoromycota</taxon>
        <taxon>Mucoromycotina</taxon>
        <taxon>Mucoromycetes</taxon>
        <taxon>Mucorales</taxon>
        <taxon>Mucorineae</taxon>
        <taxon>Mucoraceae</taxon>
        <taxon>Mucor</taxon>
    </lineage>
</organism>
<evidence type="ECO:0000313" key="2">
    <source>
        <dbReference type="Proteomes" id="UP000053815"/>
    </source>
</evidence>
<keyword evidence="2" id="KW-1185">Reference proteome</keyword>
<sequence>MIVVNHSGTNSANPVTTVLSSTAIQKPEFGAIPLATALVKSEIKSLDTQTKVLNACLIDKTSPSYVAAANALVTQINIFFAFARAAYNNLVSYYTPKRKTLIYLQPKSDVYLI</sequence>
<proteinExistence type="predicted"/>
<accession>A0A0C9MFF5</accession>
<protein>
    <submittedName>
        <fullName evidence="1">Uncharacterized protein</fullName>
    </submittedName>
</protein>
<gene>
    <name evidence="1" type="ORF">MAM1_0108d05500</name>
</gene>